<dbReference type="Proteomes" id="UP000800039">
    <property type="component" value="Unassembled WGS sequence"/>
</dbReference>
<comment type="caution">
    <text evidence="2">The sequence shown here is derived from an EMBL/GenBank/DDBJ whole genome shotgun (WGS) entry which is preliminary data.</text>
</comment>
<gene>
    <name evidence="2" type="ORF">K460DRAFT_405260</name>
</gene>
<evidence type="ECO:0000313" key="2">
    <source>
        <dbReference type="EMBL" id="KAF1844980.1"/>
    </source>
</evidence>
<feature type="compositionally biased region" description="Polar residues" evidence="1">
    <location>
        <begin position="60"/>
        <end position="76"/>
    </location>
</feature>
<name>A0A9P4GG71_9PLEO</name>
<keyword evidence="3" id="KW-1185">Reference proteome</keyword>
<dbReference type="GeneID" id="63854076"/>
<feature type="region of interest" description="Disordered" evidence="1">
    <location>
        <begin position="48"/>
        <end position="109"/>
    </location>
</feature>
<organism evidence="2 3">
    <name type="scientific">Cucurbitaria berberidis CBS 394.84</name>
    <dbReference type="NCBI Taxonomy" id="1168544"/>
    <lineage>
        <taxon>Eukaryota</taxon>
        <taxon>Fungi</taxon>
        <taxon>Dikarya</taxon>
        <taxon>Ascomycota</taxon>
        <taxon>Pezizomycotina</taxon>
        <taxon>Dothideomycetes</taxon>
        <taxon>Pleosporomycetidae</taxon>
        <taxon>Pleosporales</taxon>
        <taxon>Pleosporineae</taxon>
        <taxon>Cucurbitariaceae</taxon>
        <taxon>Cucurbitaria</taxon>
    </lineage>
</organism>
<sequence>MVDYNLYTVNDHLKPILRAGGVTRVTGRKKTDMIAWCEKYDRENAPRTALDLVPNLPPLKTQQTNESRSATLNATQSSKSKGVSTDSSAPRNEDTTQPHNASNDVDGDVEMGDVRDLELEMLAKERPGPVEQVPVRIAEESPESRDYHNWSDEKLVEAILRRSGKDKLDGRVSERHQWITTLHALDRVAGVDGTNPGIQSNNGHGNPNASSAHDQGPTVPSISKPRKRKQPAGEGTSQSISESKGRNRPARKKRAVHRTSPAQAPEPKQTLHLRGLKDPVIEPTPGTHIIVDCGTERDMRFIDRIPRNGLNNFEQVQLEIQQIEADIRVAAEAGVPYKEPSPPPEAWDWRVANRTA</sequence>
<protein>
    <submittedName>
        <fullName evidence="2">Uncharacterized protein</fullName>
    </submittedName>
</protein>
<accession>A0A9P4GG71</accession>
<proteinExistence type="predicted"/>
<feature type="compositionally biased region" description="Polar residues" evidence="1">
    <location>
        <begin position="196"/>
        <end position="221"/>
    </location>
</feature>
<reference evidence="2" key="1">
    <citation type="submission" date="2020-01" db="EMBL/GenBank/DDBJ databases">
        <authorList>
            <consortium name="DOE Joint Genome Institute"/>
            <person name="Haridas S."/>
            <person name="Albert R."/>
            <person name="Binder M."/>
            <person name="Bloem J."/>
            <person name="Labutti K."/>
            <person name="Salamov A."/>
            <person name="Andreopoulos B."/>
            <person name="Baker S.E."/>
            <person name="Barry K."/>
            <person name="Bills G."/>
            <person name="Bluhm B.H."/>
            <person name="Cannon C."/>
            <person name="Castanera R."/>
            <person name="Culley D.E."/>
            <person name="Daum C."/>
            <person name="Ezra D."/>
            <person name="Gonzalez J.B."/>
            <person name="Henrissat B."/>
            <person name="Kuo A."/>
            <person name="Liang C."/>
            <person name="Lipzen A."/>
            <person name="Lutzoni F."/>
            <person name="Magnuson J."/>
            <person name="Mondo S."/>
            <person name="Nolan M."/>
            <person name="Ohm R."/>
            <person name="Pangilinan J."/>
            <person name="Park H.-J."/>
            <person name="Ramirez L."/>
            <person name="Alfaro M."/>
            <person name="Sun H."/>
            <person name="Tritt A."/>
            <person name="Yoshinaga Y."/>
            <person name="Zwiers L.-H."/>
            <person name="Turgeon B.G."/>
            <person name="Goodwin S.B."/>
            <person name="Spatafora J.W."/>
            <person name="Crous P.W."/>
            <person name="Grigoriev I.V."/>
        </authorList>
    </citation>
    <scope>NUCLEOTIDE SEQUENCE</scope>
    <source>
        <strain evidence="2">CBS 394.84</strain>
    </source>
</reference>
<evidence type="ECO:0000256" key="1">
    <source>
        <dbReference type="SAM" id="MobiDB-lite"/>
    </source>
</evidence>
<evidence type="ECO:0000313" key="3">
    <source>
        <dbReference type="Proteomes" id="UP000800039"/>
    </source>
</evidence>
<dbReference type="AlphaFoldDB" id="A0A9P4GG71"/>
<dbReference type="RefSeq" id="XP_040787543.1">
    <property type="nucleotide sequence ID" value="XM_040936826.1"/>
</dbReference>
<feature type="compositionally biased region" description="Low complexity" evidence="1">
    <location>
        <begin position="77"/>
        <end position="88"/>
    </location>
</feature>
<feature type="region of interest" description="Disordered" evidence="1">
    <location>
        <begin position="190"/>
        <end position="281"/>
    </location>
</feature>
<dbReference type="EMBL" id="ML976616">
    <property type="protein sequence ID" value="KAF1844980.1"/>
    <property type="molecule type" value="Genomic_DNA"/>
</dbReference>
<feature type="compositionally biased region" description="Basic residues" evidence="1">
    <location>
        <begin position="246"/>
        <end position="257"/>
    </location>
</feature>